<reference evidence="1" key="1">
    <citation type="submission" date="2007-02" db="EMBL/GenBank/DDBJ databases">
        <title>Molecular characterization of a Venom Toxin-like Peptide (Mevtoxinlip-7) from Mesobuthus eupeus.</title>
        <authorList>
            <person name="Zhu S."/>
            <person name="Gao B."/>
        </authorList>
    </citation>
    <scope>NUCLEOTIDE SEQUENCE</scope>
</reference>
<protein>
    <submittedName>
        <fullName evidence="1">Venom toxin-like peptide-7</fullName>
    </submittedName>
</protein>
<dbReference type="AlphaFoldDB" id="E4VP52"/>
<organism evidence="1">
    <name type="scientific">Mesobuthus eupeus</name>
    <name type="common">Lesser Asian scorpion</name>
    <name type="synonym">Buthus eupeus</name>
    <dbReference type="NCBI Taxonomy" id="34648"/>
    <lineage>
        <taxon>Eukaryota</taxon>
        <taxon>Metazoa</taxon>
        <taxon>Ecdysozoa</taxon>
        <taxon>Arthropoda</taxon>
        <taxon>Chelicerata</taxon>
        <taxon>Arachnida</taxon>
        <taxon>Scorpiones</taxon>
        <taxon>Buthida</taxon>
        <taxon>Buthoidea</taxon>
        <taxon>Buthidae</taxon>
        <taxon>Mesobuthus</taxon>
    </lineage>
</organism>
<proteinExistence type="evidence at transcript level"/>
<dbReference type="EMBL" id="EF445094">
    <property type="protein sequence ID" value="ABR21069.1"/>
    <property type="molecule type" value="mRNA"/>
</dbReference>
<accession>E4VP52</accession>
<sequence>MLLIGVALKKPSFLIISLTIMVYKIFQKLLTRHFEENFMKCKYPITLRYLNLFKDINQIFHYYGYGKKYLNYNW</sequence>
<evidence type="ECO:0000313" key="1">
    <source>
        <dbReference type="EMBL" id="ABR21069.1"/>
    </source>
</evidence>
<name>E4VP52_MESEU</name>